<dbReference type="Proteomes" id="UP000594261">
    <property type="component" value="Chromosome 3"/>
</dbReference>
<proteinExistence type="predicted"/>
<dbReference type="Gene3D" id="1.25.10.10">
    <property type="entry name" value="Leucine-rich Repeat Variant"/>
    <property type="match status" value="1"/>
</dbReference>
<dbReference type="InterPro" id="IPR011989">
    <property type="entry name" value="ARM-like"/>
</dbReference>
<reference evidence="2 3" key="1">
    <citation type="journal article" date="2016" name="G3 (Bethesda)">
        <title>First Draft Assembly and Annotation of the Genome of a California Endemic Oak Quercus lobata Nee (Fagaceae).</title>
        <authorList>
            <person name="Sork V.L."/>
            <person name="Fitz-Gibbon S.T."/>
            <person name="Puiu D."/>
            <person name="Crepeau M."/>
            <person name="Gugger P.F."/>
            <person name="Sherman R."/>
            <person name="Stevens K."/>
            <person name="Langley C.H."/>
            <person name="Pellegrini M."/>
            <person name="Salzberg S.L."/>
        </authorList>
    </citation>
    <scope>NUCLEOTIDE SEQUENCE [LARGE SCALE GENOMIC DNA]</scope>
    <source>
        <strain evidence="2 3">cv. SW786</strain>
    </source>
</reference>
<dbReference type="AlphaFoldDB" id="A0A7N2L7D2"/>
<dbReference type="InParanoid" id="A0A7N2L7D2"/>
<name>A0A7N2L7D2_QUELO</name>
<protein>
    <submittedName>
        <fullName evidence="2">Uncharacterized protein</fullName>
    </submittedName>
</protein>
<feature type="transmembrane region" description="Helical" evidence="1">
    <location>
        <begin position="36"/>
        <end position="57"/>
    </location>
</feature>
<sequence>MDELIPTIRTALCDSMPEVRESAGLAFRTLYKVIDLFSVLIVYPFLVVLDVFVLLAIDIIHSNATPSYN</sequence>
<evidence type="ECO:0000256" key="1">
    <source>
        <dbReference type="SAM" id="Phobius"/>
    </source>
</evidence>
<evidence type="ECO:0000313" key="3">
    <source>
        <dbReference type="Proteomes" id="UP000594261"/>
    </source>
</evidence>
<organism evidence="2 3">
    <name type="scientific">Quercus lobata</name>
    <name type="common">Valley oak</name>
    <dbReference type="NCBI Taxonomy" id="97700"/>
    <lineage>
        <taxon>Eukaryota</taxon>
        <taxon>Viridiplantae</taxon>
        <taxon>Streptophyta</taxon>
        <taxon>Embryophyta</taxon>
        <taxon>Tracheophyta</taxon>
        <taxon>Spermatophyta</taxon>
        <taxon>Magnoliopsida</taxon>
        <taxon>eudicotyledons</taxon>
        <taxon>Gunneridae</taxon>
        <taxon>Pentapetalae</taxon>
        <taxon>rosids</taxon>
        <taxon>fabids</taxon>
        <taxon>Fagales</taxon>
        <taxon>Fagaceae</taxon>
        <taxon>Quercus</taxon>
    </lineage>
</organism>
<dbReference type="EnsemblPlants" id="QL03p032673:mrna">
    <property type="protein sequence ID" value="QL03p032673:mrna"/>
    <property type="gene ID" value="QL03p032673"/>
</dbReference>
<dbReference type="EMBL" id="LRBV02000003">
    <property type="status" value="NOT_ANNOTATED_CDS"/>
    <property type="molecule type" value="Genomic_DNA"/>
</dbReference>
<reference evidence="2" key="2">
    <citation type="submission" date="2021-01" db="UniProtKB">
        <authorList>
            <consortium name="EnsemblPlants"/>
        </authorList>
    </citation>
    <scope>IDENTIFICATION</scope>
</reference>
<keyword evidence="1" id="KW-0812">Transmembrane</keyword>
<keyword evidence="3" id="KW-1185">Reference proteome</keyword>
<evidence type="ECO:0000313" key="2">
    <source>
        <dbReference type="EnsemblPlants" id="QL03p032673:mrna"/>
    </source>
</evidence>
<dbReference type="Gramene" id="QL03p032673:mrna">
    <property type="protein sequence ID" value="QL03p032673:mrna"/>
    <property type="gene ID" value="QL03p032673"/>
</dbReference>
<accession>A0A7N2L7D2</accession>
<keyword evidence="1" id="KW-1133">Transmembrane helix</keyword>
<keyword evidence="1" id="KW-0472">Membrane</keyword>